<organism evidence="1 2">
    <name type="scientific">candidate division WWE3 bacterium RBG_16_37_10</name>
    <dbReference type="NCBI Taxonomy" id="1802610"/>
    <lineage>
        <taxon>Bacteria</taxon>
        <taxon>Katanobacteria</taxon>
    </lineage>
</organism>
<comment type="caution">
    <text evidence="1">The sequence shown here is derived from an EMBL/GenBank/DDBJ whole genome shotgun (WGS) entry which is preliminary data.</text>
</comment>
<evidence type="ECO:0000313" key="2">
    <source>
        <dbReference type="Proteomes" id="UP000177371"/>
    </source>
</evidence>
<sequence>MGNKLWSNFHGVGIHDRKLKYVCNDNELRGSYIKDIFKGIIRVQSTRFKKSLTDKNWVTGLWNKLNIQGDFDLTVNKHRQ</sequence>
<dbReference type="AlphaFoldDB" id="A0A1F4V1C8"/>
<proteinExistence type="predicted"/>
<name>A0A1F4V1C8_UNCKA</name>
<reference evidence="1 2" key="1">
    <citation type="journal article" date="2016" name="Nat. Commun.">
        <title>Thousands of microbial genomes shed light on interconnected biogeochemical processes in an aquifer system.</title>
        <authorList>
            <person name="Anantharaman K."/>
            <person name="Brown C.T."/>
            <person name="Hug L.A."/>
            <person name="Sharon I."/>
            <person name="Castelle C.J."/>
            <person name="Probst A.J."/>
            <person name="Thomas B.C."/>
            <person name="Singh A."/>
            <person name="Wilkins M.J."/>
            <person name="Karaoz U."/>
            <person name="Brodie E.L."/>
            <person name="Williams K.H."/>
            <person name="Hubbard S.S."/>
            <person name="Banfield J.F."/>
        </authorList>
    </citation>
    <scope>NUCLEOTIDE SEQUENCE [LARGE SCALE GENOMIC DNA]</scope>
</reference>
<protein>
    <submittedName>
        <fullName evidence="1">Uncharacterized protein</fullName>
    </submittedName>
</protein>
<dbReference type="Proteomes" id="UP000177371">
    <property type="component" value="Unassembled WGS sequence"/>
</dbReference>
<dbReference type="EMBL" id="MEUT01000034">
    <property type="protein sequence ID" value="OGC50979.1"/>
    <property type="molecule type" value="Genomic_DNA"/>
</dbReference>
<accession>A0A1F4V1C8</accession>
<gene>
    <name evidence="1" type="ORF">A2W32_04130</name>
</gene>
<evidence type="ECO:0000313" key="1">
    <source>
        <dbReference type="EMBL" id="OGC50979.1"/>
    </source>
</evidence>